<gene>
    <name evidence="2" type="ORF">DGYR_LOCUS8180</name>
</gene>
<comment type="caution">
    <text evidence="2">The sequence shown here is derived from an EMBL/GenBank/DDBJ whole genome shotgun (WGS) entry which is preliminary data.</text>
</comment>
<keyword evidence="3" id="KW-1185">Reference proteome</keyword>
<protein>
    <submittedName>
        <fullName evidence="2">DgyrCDS8601</fullName>
    </submittedName>
</protein>
<feature type="signal peptide" evidence="1">
    <location>
        <begin position="1"/>
        <end position="18"/>
    </location>
</feature>
<dbReference type="AlphaFoldDB" id="A0A7I8VW39"/>
<evidence type="ECO:0000313" key="3">
    <source>
        <dbReference type="Proteomes" id="UP000549394"/>
    </source>
</evidence>
<evidence type="ECO:0000313" key="2">
    <source>
        <dbReference type="EMBL" id="CAD5120018.1"/>
    </source>
</evidence>
<accession>A0A7I8VW39</accession>
<dbReference type="SUPFAM" id="SSF141072">
    <property type="entry name" value="CalX-like"/>
    <property type="match status" value="1"/>
</dbReference>
<dbReference type="Proteomes" id="UP000549394">
    <property type="component" value="Unassembled WGS sequence"/>
</dbReference>
<feature type="chain" id="PRO_5029471344" evidence="1">
    <location>
        <begin position="19"/>
        <end position="1127"/>
    </location>
</feature>
<reference evidence="2 3" key="1">
    <citation type="submission" date="2020-08" db="EMBL/GenBank/DDBJ databases">
        <authorList>
            <person name="Hejnol A."/>
        </authorList>
    </citation>
    <scope>NUCLEOTIDE SEQUENCE [LARGE SCALE GENOMIC DNA]</scope>
</reference>
<name>A0A7I8VW39_9ANNE</name>
<dbReference type="EMBL" id="CAJFCJ010000011">
    <property type="protein sequence ID" value="CAD5120018.1"/>
    <property type="molecule type" value="Genomic_DNA"/>
</dbReference>
<proteinExistence type="predicted"/>
<evidence type="ECO:0000256" key="1">
    <source>
        <dbReference type="SAM" id="SignalP"/>
    </source>
</evidence>
<dbReference type="InterPro" id="IPR038081">
    <property type="entry name" value="CalX-like_sf"/>
</dbReference>
<keyword evidence="1" id="KW-0732">Signal</keyword>
<organism evidence="2 3">
    <name type="scientific">Dimorphilus gyrociliatus</name>
    <dbReference type="NCBI Taxonomy" id="2664684"/>
    <lineage>
        <taxon>Eukaryota</taxon>
        <taxon>Metazoa</taxon>
        <taxon>Spiralia</taxon>
        <taxon>Lophotrochozoa</taxon>
        <taxon>Annelida</taxon>
        <taxon>Polychaeta</taxon>
        <taxon>Polychaeta incertae sedis</taxon>
        <taxon>Dinophilidae</taxon>
        <taxon>Dimorphilus</taxon>
    </lineage>
</organism>
<sequence>MKIISFVLFLTIIECAISEHLELTIDGPCQVGEGDKTVVYNVARQKGEGYCIHSVSNNKSVEIMPKRPVNFNENHSFETYILKIIDDKIEEPDEKIVFFLYCTDNGTNTPVRFFESFTIRDDDSVPFVSQFSTRVMAHGSVFNGSIFNLIVEAVSGTGTCSLATSNKNVIMISKLSQAAKHLEFSQMVSFQLFAISHPTVEGNDEATLKLTCIDDKDGSETTLFYPTTVIHVTDTSMVETSFTFSTLMSQSVMESEKLSIIILRRSGSASCRIVLDSSVGKLLTSGQFILNGNISQAVQVIKTHVSIKHMLTRKEHLDIECTDISDNSTYKERRQFYITKIPGIGSSIVGDPHFIQSVYDDRKKSLKSICYDISGNSGDTILILKQNSKNGMSVYGQLKDDYYMHSIKIISRLGNVTFDTETIHFSNGASLKWDNFVVEMLYFVGNYSVIFKKNRLQISYLYGNARRNSIEVIIVRSNHQISGYFLDISFNGISNNYYNTDGLLGRIGKNNFRFYNSVQRGKGNYIDQNVAVTINGHLITGRIVERNSVECWLLSIKDLLISNTVSDFITSDPSDLLKLVNIGPSEVAESDDSIVYNVKLLSGRGKCTSSLSSKTKVQISGVSPTEFYENNIEEYYIIHIKDNSIPESDLNIIFRLDCIDESNGQNVTFEKLIIVKDDDILPYKSPFLMQVNFVNNILEGHSEIINIFTVKGSGFCRVFSLNRRRLRVIYGKEQLYTKNSLKYIGLYAERDSNFENIVVFIRLDCLDLNNKKQTVYELSTTILKYQILIVNEPFTAGFIGYVDVNEGQVVDMIFHRIKGYGRCEMNSPSIPDVEIVGPTKFDMQETNFQYFQFEALYNNADKNDRKCTIEIQCQDLHSTDTTSLSLNVLIRNSDIQATGDPHIKQRVFDQREKALKMICYDVYGQAGDVILLIRELTEENLSVYGKLMDDCYMHIVKLTSTSGNITLTTDQIIFPDHHILKWDDFLQEQTLYKGNYCVILKKDLMNISKIQDNFFHQSFKIIIKRSHRPTTGYFLDVAIKGINEQYIGIDGLLGRIGKNNFKFYESVQEERDLHGNLRVSIEVNGRIGTARIDNRGGTDCWLLNVKDALYPSSLNDYVFSYSHSHLF</sequence>